<feature type="transmembrane region" description="Helical" evidence="1">
    <location>
        <begin position="28"/>
        <end position="47"/>
    </location>
</feature>
<dbReference type="AlphaFoldDB" id="A0A812UMU9"/>
<sequence length="111" mass="12680">RAIASVRGAMEVERSGRLRWHHRPITCAMLALLMVPLMPLLVTAALVSNVRSAKLRYNSLMDSATESVKRPLRRLLEPADPRAWTVMSACRVPKRARMATHRMLPLRRRLD</sequence>
<evidence type="ECO:0000313" key="3">
    <source>
        <dbReference type="Proteomes" id="UP000649617"/>
    </source>
</evidence>
<protein>
    <submittedName>
        <fullName evidence="2">GlaA protein</fullName>
    </submittedName>
</protein>
<dbReference type="Proteomes" id="UP000649617">
    <property type="component" value="Unassembled WGS sequence"/>
</dbReference>
<reference evidence="2" key="1">
    <citation type="submission" date="2021-02" db="EMBL/GenBank/DDBJ databases">
        <authorList>
            <person name="Dougan E. K."/>
            <person name="Rhodes N."/>
            <person name="Thang M."/>
            <person name="Chan C."/>
        </authorList>
    </citation>
    <scope>NUCLEOTIDE SEQUENCE</scope>
</reference>
<organism evidence="2 3">
    <name type="scientific">Symbiodinium pilosum</name>
    <name type="common">Dinoflagellate</name>
    <dbReference type="NCBI Taxonomy" id="2952"/>
    <lineage>
        <taxon>Eukaryota</taxon>
        <taxon>Sar</taxon>
        <taxon>Alveolata</taxon>
        <taxon>Dinophyceae</taxon>
        <taxon>Suessiales</taxon>
        <taxon>Symbiodiniaceae</taxon>
        <taxon>Symbiodinium</taxon>
    </lineage>
</organism>
<dbReference type="EMBL" id="CAJNIZ010037358">
    <property type="protein sequence ID" value="CAE7570827.1"/>
    <property type="molecule type" value="Genomic_DNA"/>
</dbReference>
<keyword evidence="1" id="KW-0472">Membrane</keyword>
<accession>A0A812UMU9</accession>
<keyword evidence="1" id="KW-0812">Transmembrane</keyword>
<keyword evidence="3" id="KW-1185">Reference proteome</keyword>
<gene>
    <name evidence="2" type="primary">glaA</name>
    <name evidence="2" type="ORF">SPIL2461_LOCUS15366</name>
</gene>
<evidence type="ECO:0000313" key="2">
    <source>
        <dbReference type="EMBL" id="CAE7570827.1"/>
    </source>
</evidence>
<feature type="non-terminal residue" evidence="2">
    <location>
        <position position="111"/>
    </location>
</feature>
<evidence type="ECO:0000256" key="1">
    <source>
        <dbReference type="SAM" id="Phobius"/>
    </source>
</evidence>
<proteinExistence type="predicted"/>
<keyword evidence="1" id="KW-1133">Transmembrane helix</keyword>
<comment type="caution">
    <text evidence="2">The sequence shown here is derived from an EMBL/GenBank/DDBJ whole genome shotgun (WGS) entry which is preliminary data.</text>
</comment>
<name>A0A812UMU9_SYMPI</name>